<dbReference type="Gene3D" id="3.40.50.300">
    <property type="entry name" value="P-loop containing nucleotide triphosphate hydrolases"/>
    <property type="match status" value="2"/>
</dbReference>
<reference evidence="10 11" key="1">
    <citation type="submission" date="2009-08" db="EMBL/GenBank/DDBJ databases">
        <title>The Genome Sequence of Spizellomyces punctatus strain DAOM BR117.</title>
        <authorList>
            <consortium name="The Broad Institute Genome Sequencing Platform"/>
            <person name="Russ C."/>
            <person name="Cuomo C."/>
            <person name="Shea T."/>
            <person name="Young S.K."/>
            <person name="Zeng Q."/>
            <person name="Koehrsen M."/>
            <person name="Haas B."/>
            <person name="Borodovsky M."/>
            <person name="Guigo R."/>
            <person name="Alvarado L."/>
            <person name="Berlin A."/>
            <person name="Bochicchio J."/>
            <person name="Borenstein D."/>
            <person name="Chapman S."/>
            <person name="Chen Z."/>
            <person name="Engels R."/>
            <person name="Freedman E."/>
            <person name="Gellesch M."/>
            <person name="Goldberg J."/>
            <person name="Griggs A."/>
            <person name="Gujja S."/>
            <person name="Heiman D."/>
            <person name="Hepburn T."/>
            <person name="Howarth C."/>
            <person name="Jen D."/>
            <person name="Larson L."/>
            <person name="Lewis B."/>
            <person name="Mehta T."/>
            <person name="Park D."/>
            <person name="Pearson M."/>
            <person name="Roberts A."/>
            <person name="Saif S."/>
            <person name="Shenoy N."/>
            <person name="Sisk P."/>
            <person name="Stolte C."/>
            <person name="Sykes S."/>
            <person name="Thomson T."/>
            <person name="Walk T."/>
            <person name="White J."/>
            <person name="Yandava C."/>
            <person name="Burger G."/>
            <person name="Gray M.W."/>
            <person name="Holland P.W.H."/>
            <person name="King N."/>
            <person name="Lang F.B.F."/>
            <person name="Roger A.J."/>
            <person name="Ruiz-Trillo I."/>
            <person name="Lander E."/>
            <person name="Nusbaum C."/>
        </authorList>
    </citation>
    <scope>NUCLEOTIDE SEQUENCE [LARGE SCALE GENOMIC DNA]</scope>
    <source>
        <strain evidence="10 11">DAOM BR117</strain>
    </source>
</reference>
<dbReference type="Pfam" id="PF00270">
    <property type="entry name" value="DEAD"/>
    <property type="match status" value="1"/>
</dbReference>
<evidence type="ECO:0000259" key="9">
    <source>
        <dbReference type="PROSITE" id="PS51194"/>
    </source>
</evidence>
<dbReference type="EMBL" id="KQ257452">
    <property type="protein sequence ID" value="KND02764.1"/>
    <property type="molecule type" value="Genomic_DNA"/>
</dbReference>
<dbReference type="GO" id="GO:0003724">
    <property type="term" value="F:RNA helicase activity"/>
    <property type="evidence" value="ECO:0007669"/>
    <property type="project" value="UniProtKB-EC"/>
</dbReference>
<feature type="compositionally biased region" description="Basic residues" evidence="7">
    <location>
        <begin position="203"/>
        <end position="213"/>
    </location>
</feature>
<dbReference type="InterPro" id="IPR003593">
    <property type="entry name" value="AAA+_ATPase"/>
</dbReference>
<dbReference type="InParanoid" id="A0A0L0HPP0"/>
<evidence type="ECO:0000256" key="4">
    <source>
        <dbReference type="ARBA" id="ARBA00022806"/>
    </source>
</evidence>
<dbReference type="SMART" id="SM00490">
    <property type="entry name" value="HELICc"/>
    <property type="match status" value="1"/>
</dbReference>
<dbReference type="GO" id="GO:0005730">
    <property type="term" value="C:nucleolus"/>
    <property type="evidence" value="ECO:0007669"/>
    <property type="project" value="TreeGrafter"/>
</dbReference>
<evidence type="ECO:0000259" key="8">
    <source>
        <dbReference type="PROSITE" id="PS51192"/>
    </source>
</evidence>
<dbReference type="InterPro" id="IPR011545">
    <property type="entry name" value="DEAD/DEAH_box_helicase_dom"/>
</dbReference>
<dbReference type="Pfam" id="PF04408">
    <property type="entry name" value="WHD_HA2"/>
    <property type="match status" value="1"/>
</dbReference>
<dbReference type="SMART" id="SM00487">
    <property type="entry name" value="DEXDc"/>
    <property type="match status" value="1"/>
</dbReference>
<sequence length="853" mass="94835">MGLHKRRHLNSKDPLEHQTGTSSRTALLSSHLGRPNGHAMVNRSAKSGTEPNGAALLEELLRRRRKRRKEKKERKERKRRRESNEESGWRVSVVAPTVGGAASNGQSSQSDLNGQPLQQPEEDPALPSQPLAERRTLDNGVNGLRVTNGLAKGIEKDLVPSAIAANGSSGTHNDKVKTRIKSKSLGNGHTPSTLTNGSQHVHKEGKKHKRKHQASPLAQRLQAEREALPIYKAQRAITDEIMRHQSVVIVGETGSGKTTQIPQFLDAAGLTQQGIIAITQPRRVAAISIAKRVADELGTKLGDKVGYSIRFDDTTSPSTKIKYMTDGMLLRELLSDNKLKRYSAIILDEAHERTLRTDILFGMVKAIQKERKDLKIIIMSATLNAERFSQYFDNAKVIYVAGRQFPVRTFAAVQRQEDYVDAALVATFQLHMEEPRGDILVFLTGQEEIDNLQKLIEENARNLPPKCPKIIVTPIYAKLPADQQAKVFEPTPPGTRKIILSTNVAETSITISGIRYVVDTGMAKVRSYNSKIGMESLVVQPISKASARQRSGRAGREAPGFCYRLYSEEAFDSLPEDSEPEIMRCNLASVILLLKASGVDDVVGFDYMDRPSRDSIIRALEQLYALGALNDDGRLSSLGRQMAELPLDPVYSKILIQSKAFKCTKEVISIIAMLSVDLVFYTPNDKREQAGQARKRFMNYDGDHITLYNVLKGYQSVHGDAGWCTENFISGRSLKQALDIRKQLVTFAERMGIDTSVSCGTDFDPILKCFLTGCFQNVALRTPTGEYKTMIGNQTVFIHPSSVLFGKKPVAVLYNELMHTTRQYMRNISVIQPQWLLECAPQYYGRGEAPAAR</sequence>
<keyword evidence="11" id="KW-1185">Reference proteome</keyword>
<feature type="compositionally biased region" description="Basic residues" evidence="7">
    <location>
        <begin position="62"/>
        <end position="81"/>
    </location>
</feature>
<dbReference type="GO" id="GO:0016787">
    <property type="term" value="F:hydrolase activity"/>
    <property type="evidence" value="ECO:0007669"/>
    <property type="project" value="UniProtKB-KW"/>
</dbReference>
<evidence type="ECO:0000256" key="2">
    <source>
        <dbReference type="ARBA" id="ARBA00022741"/>
    </source>
</evidence>
<evidence type="ECO:0000256" key="7">
    <source>
        <dbReference type="SAM" id="MobiDB-lite"/>
    </source>
</evidence>
<feature type="domain" description="Helicase ATP-binding" evidence="8">
    <location>
        <begin position="238"/>
        <end position="401"/>
    </location>
</feature>
<dbReference type="InterPro" id="IPR011709">
    <property type="entry name" value="DEAD-box_helicase_OB_fold"/>
</dbReference>
<dbReference type="Pfam" id="PF00271">
    <property type="entry name" value="Helicase_C"/>
    <property type="match status" value="1"/>
</dbReference>
<dbReference type="GO" id="GO:0005524">
    <property type="term" value="F:ATP binding"/>
    <property type="evidence" value="ECO:0007669"/>
    <property type="project" value="UniProtKB-KW"/>
</dbReference>
<dbReference type="PROSITE" id="PS00690">
    <property type="entry name" value="DEAH_ATP_HELICASE"/>
    <property type="match status" value="1"/>
</dbReference>
<keyword evidence="5" id="KW-0067">ATP-binding</keyword>
<proteinExistence type="predicted"/>
<dbReference type="SMART" id="SM00382">
    <property type="entry name" value="AAA"/>
    <property type="match status" value="1"/>
</dbReference>
<dbReference type="OMA" id="CHENFLH"/>
<keyword evidence="3" id="KW-0378">Hydrolase</keyword>
<keyword evidence="2" id="KW-0547">Nucleotide-binding</keyword>
<evidence type="ECO:0000256" key="5">
    <source>
        <dbReference type="ARBA" id="ARBA00022840"/>
    </source>
</evidence>
<evidence type="ECO:0000256" key="1">
    <source>
        <dbReference type="ARBA" id="ARBA00012552"/>
    </source>
</evidence>
<dbReference type="InterPro" id="IPR027417">
    <property type="entry name" value="P-loop_NTPase"/>
</dbReference>
<evidence type="ECO:0000256" key="6">
    <source>
        <dbReference type="ARBA" id="ARBA00047984"/>
    </source>
</evidence>
<dbReference type="OrthoDB" id="10253254at2759"/>
<evidence type="ECO:0000313" key="10">
    <source>
        <dbReference type="EMBL" id="KND02764.1"/>
    </source>
</evidence>
<feature type="compositionally biased region" description="Low complexity" evidence="7">
    <location>
        <begin position="99"/>
        <end position="110"/>
    </location>
</feature>
<dbReference type="GO" id="GO:0045943">
    <property type="term" value="P:positive regulation of transcription by RNA polymerase I"/>
    <property type="evidence" value="ECO:0007669"/>
    <property type="project" value="TreeGrafter"/>
</dbReference>
<dbReference type="SMART" id="SM00847">
    <property type="entry name" value="HA2"/>
    <property type="match status" value="1"/>
</dbReference>
<dbReference type="InterPro" id="IPR014001">
    <property type="entry name" value="Helicase_ATP-bd"/>
</dbReference>
<dbReference type="FunFam" id="3.40.50.300:FF:000750">
    <property type="entry name" value="Putative ATP-dependent RNA helicase DHX33"/>
    <property type="match status" value="1"/>
</dbReference>
<keyword evidence="4 10" id="KW-0347">Helicase</keyword>
<dbReference type="Gene3D" id="1.20.120.1080">
    <property type="match status" value="1"/>
</dbReference>
<feature type="region of interest" description="Disordered" evidence="7">
    <location>
        <begin position="1"/>
        <end position="128"/>
    </location>
</feature>
<dbReference type="GO" id="GO:1990904">
    <property type="term" value="C:ribonucleoprotein complex"/>
    <property type="evidence" value="ECO:0007669"/>
    <property type="project" value="UniProtKB-ARBA"/>
</dbReference>
<dbReference type="VEuPathDB" id="FungiDB:SPPG_01846"/>
<dbReference type="InterPro" id="IPR007502">
    <property type="entry name" value="Helicase-assoc_dom"/>
</dbReference>
<feature type="region of interest" description="Disordered" evidence="7">
    <location>
        <begin position="182"/>
        <end position="219"/>
    </location>
</feature>
<dbReference type="CDD" id="cd17978">
    <property type="entry name" value="DEXHc_DHX33"/>
    <property type="match status" value="1"/>
</dbReference>
<evidence type="ECO:0000256" key="3">
    <source>
        <dbReference type="ARBA" id="ARBA00022801"/>
    </source>
</evidence>
<feature type="compositionally biased region" description="Polar residues" evidence="7">
    <location>
        <begin position="184"/>
        <end position="199"/>
    </location>
</feature>
<dbReference type="STRING" id="645134.A0A0L0HPP0"/>
<dbReference type="PANTHER" id="PTHR18934">
    <property type="entry name" value="ATP-DEPENDENT RNA HELICASE"/>
    <property type="match status" value="1"/>
</dbReference>
<protein>
    <recommendedName>
        <fullName evidence="1">RNA helicase</fullName>
        <ecNumber evidence="1">3.6.4.13</ecNumber>
    </recommendedName>
</protein>
<dbReference type="PROSITE" id="PS51194">
    <property type="entry name" value="HELICASE_CTER"/>
    <property type="match status" value="1"/>
</dbReference>
<dbReference type="eggNOG" id="KOG0922">
    <property type="taxonomic scope" value="Eukaryota"/>
</dbReference>
<dbReference type="Pfam" id="PF07717">
    <property type="entry name" value="OB_NTP_bind"/>
    <property type="match status" value="1"/>
</dbReference>
<dbReference type="PROSITE" id="PS51192">
    <property type="entry name" value="HELICASE_ATP_BIND_1"/>
    <property type="match status" value="1"/>
</dbReference>
<dbReference type="PANTHER" id="PTHR18934:SF118">
    <property type="entry name" value="ATP-DEPENDENT RNA HELICASE DHX33"/>
    <property type="match status" value="1"/>
</dbReference>
<dbReference type="EC" id="3.6.4.13" evidence="1"/>
<dbReference type="FunFam" id="3.40.50.300:FF:000145">
    <property type="entry name" value="probable ATP-dependent RNA helicase DHX40"/>
    <property type="match status" value="1"/>
</dbReference>
<comment type="catalytic activity">
    <reaction evidence="6">
        <text>ATP + H2O = ADP + phosphate + H(+)</text>
        <dbReference type="Rhea" id="RHEA:13065"/>
        <dbReference type="ChEBI" id="CHEBI:15377"/>
        <dbReference type="ChEBI" id="CHEBI:15378"/>
        <dbReference type="ChEBI" id="CHEBI:30616"/>
        <dbReference type="ChEBI" id="CHEBI:43474"/>
        <dbReference type="ChEBI" id="CHEBI:456216"/>
        <dbReference type="EC" id="3.6.4.13"/>
    </reaction>
</comment>
<dbReference type="FunCoup" id="A0A0L0HPP0">
    <property type="interactions" value="50"/>
</dbReference>
<dbReference type="InterPro" id="IPR002464">
    <property type="entry name" value="DNA/RNA_helicase_DEAH_CS"/>
</dbReference>
<dbReference type="RefSeq" id="XP_016610803.1">
    <property type="nucleotide sequence ID" value="XM_016750158.1"/>
</dbReference>
<dbReference type="Proteomes" id="UP000053201">
    <property type="component" value="Unassembled WGS sequence"/>
</dbReference>
<dbReference type="FunFam" id="1.20.120.1080:FF:000024">
    <property type="entry name" value="ATP-dependent RNA helicase DHX8"/>
    <property type="match status" value="1"/>
</dbReference>
<dbReference type="Pfam" id="PF21010">
    <property type="entry name" value="HA2_C"/>
    <property type="match status" value="1"/>
</dbReference>
<gene>
    <name evidence="10" type="ORF">SPPG_01846</name>
</gene>
<dbReference type="InterPro" id="IPR001650">
    <property type="entry name" value="Helicase_C-like"/>
</dbReference>
<feature type="compositionally biased region" description="Polar residues" evidence="7">
    <location>
        <begin position="18"/>
        <end position="28"/>
    </location>
</feature>
<name>A0A0L0HPP0_SPIPD</name>
<organism evidence="10 11">
    <name type="scientific">Spizellomyces punctatus (strain DAOM BR117)</name>
    <dbReference type="NCBI Taxonomy" id="645134"/>
    <lineage>
        <taxon>Eukaryota</taxon>
        <taxon>Fungi</taxon>
        <taxon>Fungi incertae sedis</taxon>
        <taxon>Chytridiomycota</taxon>
        <taxon>Chytridiomycota incertae sedis</taxon>
        <taxon>Chytridiomycetes</taxon>
        <taxon>Spizellomycetales</taxon>
        <taxon>Spizellomycetaceae</taxon>
        <taxon>Spizellomyces</taxon>
    </lineage>
</organism>
<feature type="domain" description="Helicase C-terminal" evidence="9">
    <location>
        <begin position="419"/>
        <end position="598"/>
    </location>
</feature>
<dbReference type="AlphaFoldDB" id="A0A0L0HPP0"/>
<dbReference type="SUPFAM" id="SSF52540">
    <property type="entry name" value="P-loop containing nucleoside triphosphate hydrolases"/>
    <property type="match status" value="1"/>
</dbReference>
<dbReference type="GeneID" id="27685482"/>
<dbReference type="CDD" id="cd18791">
    <property type="entry name" value="SF2_C_RHA"/>
    <property type="match status" value="1"/>
</dbReference>
<dbReference type="GO" id="GO:0003725">
    <property type="term" value="F:double-stranded RNA binding"/>
    <property type="evidence" value="ECO:0007669"/>
    <property type="project" value="TreeGrafter"/>
</dbReference>
<accession>A0A0L0HPP0</accession>
<evidence type="ECO:0000313" key="11">
    <source>
        <dbReference type="Proteomes" id="UP000053201"/>
    </source>
</evidence>
<dbReference type="InterPro" id="IPR048333">
    <property type="entry name" value="HA2_WH"/>
</dbReference>